<dbReference type="InterPro" id="IPR041614">
    <property type="entry name" value="DprA_WH"/>
</dbReference>
<gene>
    <name evidence="5" type="primary">dprA</name>
    <name evidence="5" type="ORF">GO608_04195</name>
</gene>
<dbReference type="SUPFAM" id="SSF102405">
    <property type="entry name" value="MCP/YpsA-like"/>
    <property type="match status" value="1"/>
</dbReference>
<name>A0ABX1MX19_9RHOO</name>
<dbReference type="Pfam" id="PF17782">
    <property type="entry name" value="WHD_DprA"/>
    <property type="match status" value="1"/>
</dbReference>
<feature type="compositionally biased region" description="Low complexity" evidence="2">
    <location>
        <begin position="302"/>
        <end position="312"/>
    </location>
</feature>
<dbReference type="InterPro" id="IPR036388">
    <property type="entry name" value="WH-like_DNA-bd_sf"/>
</dbReference>
<sequence length="390" mass="40460">MTPSDDELAAWLRLTLRPGVGAERQRALLAAFGLPEQIFAASRSAVASVVGAEVADLLRAPPDNEKVDAALAWAAEPGNRIVTLADPEYPRALLDIADPPVLLYVKGDPARLCGPSLAIVGARSATAPGVSNAAAFAKSLAEAGFTIVSGLALGIDAAAHRGALAHLEGITVAVIGTGADRVYPARNQALARQIAERGVIISEYPLGTPALPYNFPRRNRLIAGLARGVLVVEAAVGSGSLITARLATESGREVFAIPGSIHSPLARGCHRLIRDGAKLVETAADVLDELSWGLPSSAGASEADAPACAPRTARTRETRPADPPFEPRTTPPAASAEEIGVLDTLGRDALDIDTLAARSGLTLDALYAILLALELEGHVTRLPGGRFQRL</sequence>
<evidence type="ECO:0000313" key="6">
    <source>
        <dbReference type="Proteomes" id="UP000601990"/>
    </source>
</evidence>
<keyword evidence="6" id="KW-1185">Reference proteome</keyword>
<dbReference type="InterPro" id="IPR003488">
    <property type="entry name" value="DprA"/>
</dbReference>
<organism evidence="5 6">
    <name type="scientific">Aromatoleum buckelii</name>
    <dbReference type="NCBI Taxonomy" id="200254"/>
    <lineage>
        <taxon>Bacteria</taxon>
        <taxon>Pseudomonadati</taxon>
        <taxon>Pseudomonadota</taxon>
        <taxon>Betaproteobacteria</taxon>
        <taxon>Rhodocyclales</taxon>
        <taxon>Rhodocyclaceae</taxon>
        <taxon>Aromatoleum</taxon>
    </lineage>
</organism>
<accession>A0ABX1MX19</accession>
<dbReference type="PANTHER" id="PTHR43022:SF1">
    <property type="entry name" value="PROTEIN SMF"/>
    <property type="match status" value="1"/>
</dbReference>
<comment type="caution">
    <text evidence="5">The sequence shown here is derived from an EMBL/GenBank/DDBJ whole genome shotgun (WGS) entry which is preliminary data.</text>
</comment>
<feature type="domain" description="Smf/DprA SLOG" evidence="3">
    <location>
        <begin position="81"/>
        <end position="290"/>
    </location>
</feature>
<reference evidence="5" key="1">
    <citation type="submission" date="2019-12" db="EMBL/GenBank/DDBJ databases">
        <title>Comparative genomics gives insights into the taxonomy of the Azoarcus-Aromatoleum group and reveals separate origins of nif in the plant-associated Azoarcus and non-plant-associated Aromatoleum sub-groups.</title>
        <authorList>
            <person name="Lafos M."/>
            <person name="Maluk M."/>
            <person name="Batista M."/>
            <person name="Junghare M."/>
            <person name="Carmona M."/>
            <person name="Faoro H."/>
            <person name="Cruz L.M."/>
            <person name="Battistoni F."/>
            <person name="De Souza E."/>
            <person name="Pedrosa F."/>
            <person name="Chen W.-M."/>
            <person name="Poole P.S."/>
            <person name="Dixon R.A."/>
            <person name="James E.K."/>
        </authorList>
    </citation>
    <scope>NUCLEOTIDE SEQUENCE</scope>
    <source>
        <strain evidence="5">U120</strain>
    </source>
</reference>
<feature type="region of interest" description="Disordered" evidence="2">
    <location>
        <begin position="297"/>
        <end position="337"/>
    </location>
</feature>
<proteinExistence type="inferred from homology"/>
<dbReference type="EMBL" id="WTVH01000005">
    <property type="protein sequence ID" value="NMF92527.1"/>
    <property type="molecule type" value="Genomic_DNA"/>
</dbReference>
<dbReference type="Gene3D" id="3.40.50.450">
    <property type="match status" value="1"/>
</dbReference>
<dbReference type="NCBIfam" id="TIGR00732">
    <property type="entry name" value="dprA"/>
    <property type="match status" value="1"/>
</dbReference>
<dbReference type="Gene3D" id="1.10.10.10">
    <property type="entry name" value="Winged helix-like DNA-binding domain superfamily/Winged helix DNA-binding domain"/>
    <property type="match status" value="1"/>
</dbReference>
<dbReference type="PANTHER" id="PTHR43022">
    <property type="entry name" value="PROTEIN SMF"/>
    <property type="match status" value="1"/>
</dbReference>
<protein>
    <submittedName>
        <fullName evidence="5">DNA-protecting protein DprA</fullName>
    </submittedName>
</protein>
<evidence type="ECO:0000256" key="1">
    <source>
        <dbReference type="ARBA" id="ARBA00006525"/>
    </source>
</evidence>
<dbReference type="RefSeq" id="WP_169197831.1">
    <property type="nucleotide sequence ID" value="NZ_WTVH02000008.1"/>
</dbReference>
<feature type="domain" description="DprA winged helix" evidence="4">
    <location>
        <begin position="327"/>
        <end position="385"/>
    </location>
</feature>
<dbReference type="Proteomes" id="UP000601990">
    <property type="component" value="Unassembled WGS sequence"/>
</dbReference>
<comment type="similarity">
    <text evidence="1">Belongs to the DprA/Smf family.</text>
</comment>
<dbReference type="Pfam" id="PF02481">
    <property type="entry name" value="DNA_processg_A"/>
    <property type="match status" value="1"/>
</dbReference>
<evidence type="ECO:0000313" key="5">
    <source>
        <dbReference type="EMBL" id="NMF92527.1"/>
    </source>
</evidence>
<evidence type="ECO:0000259" key="3">
    <source>
        <dbReference type="Pfam" id="PF02481"/>
    </source>
</evidence>
<evidence type="ECO:0000259" key="4">
    <source>
        <dbReference type="Pfam" id="PF17782"/>
    </source>
</evidence>
<dbReference type="InterPro" id="IPR057666">
    <property type="entry name" value="DrpA_SLOG"/>
</dbReference>
<evidence type="ECO:0000256" key="2">
    <source>
        <dbReference type="SAM" id="MobiDB-lite"/>
    </source>
</evidence>
<feature type="compositionally biased region" description="Pro residues" evidence="2">
    <location>
        <begin position="321"/>
        <end position="330"/>
    </location>
</feature>